<name>A0A9W9A6N3_9AGAR</name>
<comment type="caution">
    <text evidence="1">The sequence shown here is derived from an EMBL/GenBank/DDBJ whole genome shotgun (WGS) entry which is preliminary data.</text>
</comment>
<dbReference type="Gene3D" id="3.80.10.10">
    <property type="entry name" value="Ribonuclease Inhibitor"/>
    <property type="match status" value="1"/>
</dbReference>
<accession>A0A9W9A6N3</accession>
<proteinExistence type="predicted"/>
<evidence type="ECO:0008006" key="3">
    <source>
        <dbReference type="Google" id="ProtNLM"/>
    </source>
</evidence>
<dbReference type="AlphaFoldDB" id="A0A9W9A6N3"/>
<dbReference type="InterPro" id="IPR032675">
    <property type="entry name" value="LRR_dom_sf"/>
</dbReference>
<organism evidence="1 2">
    <name type="scientific">Lentinula aciculospora</name>
    <dbReference type="NCBI Taxonomy" id="153920"/>
    <lineage>
        <taxon>Eukaryota</taxon>
        <taxon>Fungi</taxon>
        <taxon>Dikarya</taxon>
        <taxon>Basidiomycota</taxon>
        <taxon>Agaricomycotina</taxon>
        <taxon>Agaricomycetes</taxon>
        <taxon>Agaricomycetidae</taxon>
        <taxon>Agaricales</taxon>
        <taxon>Marasmiineae</taxon>
        <taxon>Omphalotaceae</taxon>
        <taxon>Lentinula</taxon>
    </lineage>
</organism>
<gene>
    <name evidence="1" type="ORF">J3R30DRAFT_583752</name>
</gene>
<protein>
    <recommendedName>
        <fullName evidence="3">F-box domain-containing protein</fullName>
    </recommendedName>
</protein>
<evidence type="ECO:0000313" key="1">
    <source>
        <dbReference type="EMBL" id="KAJ4475710.1"/>
    </source>
</evidence>
<keyword evidence="2" id="KW-1185">Reference proteome</keyword>
<dbReference type="Proteomes" id="UP001150266">
    <property type="component" value="Unassembled WGS sequence"/>
</dbReference>
<sequence length="460" mass="52997">MSVISTSNRYISWSKFLLDTPPKLPKDGCAAPKLPPEIFDLVIDCLQFSPPTLKACCLVARSWNAHCKPYLFRTVSLDVQSFPPATLPIRKRTFVRRLEGISGRDYLAQFTKRVRIETTSSRVGNKVTPHLMYQILANIPSFTNLYSLTLNVPWNLRWGVSSEWPTETLKSSLSNLIRQNPNLNSLSLSNPMFGSLNDLLAVMGFYSLNLEHLTIENIQNLPEDMREMDSDEIALWMKETIARREPRRFPLRSLCVGYMDSQIRSEILMYPGLIDWKEIMELNLSWDIHHSSSCSALLYCCLLDNLETLMLTIIYYPDVLLLNIQPNQVPRLNCLHVFSDSVDVIATILEKIIPASPLLQRIEVILDWAVPGVKKIHCSRTNSPVISRLDPLLAHHMTDEYECFRFVYVDIYTLYRKLSLKELQKLFRVLLPKSSQKTAFHFGRCHGDFHYKCRGTIGFY</sequence>
<dbReference type="OrthoDB" id="2788229at2759"/>
<dbReference type="EMBL" id="JAOTPV010000014">
    <property type="protein sequence ID" value="KAJ4475710.1"/>
    <property type="molecule type" value="Genomic_DNA"/>
</dbReference>
<reference evidence="1" key="1">
    <citation type="submission" date="2022-08" db="EMBL/GenBank/DDBJ databases">
        <title>A Global Phylogenomic Analysis of the Shiitake Genus Lentinula.</title>
        <authorList>
            <consortium name="DOE Joint Genome Institute"/>
            <person name="Sierra-Patev S."/>
            <person name="Min B."/>
            <person name="Naranjo-Ortiz M."/>
            <person name="Looney B."/>
            <person name="Konkel Z."/>
            <person name="Slot J.C."/>
            <person name="Sakamoto Y."/>
            <person name="Steenwyk J.L."/>
            <person name="Rokas A."/>
            <person name="Carro J."/>
            <person name="Camarero S."/>
            <person name="Ferreira P."/>
            <person name="Molpeceres G."/>
            <person name="Ruiz-Duenas F.J."/>
            <person name="Serrano A."/>
            <person name="Henrissat B."/>
            <person name="Drula E."/>
            <person name="Hughes K.W."/>
            <person name="Mata J.L."/>
            <person name="Ishikawa N.K."/>
            <person name="Vargas-Isla R."/>
            <person name="Ushijima S."/>
            <person name="Smith C.A."/>
            <person name="Ahrendt S."/>
            <person name="Andreopoulos W."/>
            <person name="He G."/>
            <person name="Labutti K."/>
            <person name="Lipzen A."/>
            <person name="Ng V."/>
            <person name="Riley R."/>
            <person name="Sandor L."/>
            <person name="Barry K."/>
            <person name="Martinez A.T."/>
            <person name="Xiao Y."/>
            <person name="Gibbons J.G."/>
            <person name="Terashima K."/>
            <person name="Grigoriev I.V."/>
            <person name="Hibbett D.S."/>
        </authorList>
    </citation>
    <scope>NUCLEOTIDE SEQUENCE</scope>
    <source>
        <strain evidence="1">JLM2183</strain>
    </source>
</reference>
<evidence type="ECO:0000313" key="2">
    <source>
        <dbReference type="Proteomes" id="UP001150266"/>
    </source>
</evidence>